<dbReference type="CDD" id="cd00780">
    <property type="entry name" value="NTF2"/>
    <property type="match status" value="1"/>
</dbReference>
<dbReference type="InterPro" id="IPR032710">
    <property type="entry name" value="NTF2-like_dom_sf"/>
</dbReference>
<feature type="region of interest" description="Disordered" evidence="2">
    <location>
        <begin position="130"/>
        <end position="670"/>
    </location>
</feature>
<feature type="compositionally biased region" description="Basic and acidic residues" evidence="2">
    <location>
        <begin position="485"/>
        <end position="501"/>
    </location>
</feature>
<dbReference type="InterPro" id="IPR018222">
    <property type="entry name" value="Nuclear_transport_factor_2_euk"/>
</dbReference>
<evidence type="ECO:0000256" key="2">
    <source>
        <dbReference type="SAM" id="MobiDB-lite"/>
    </source>
</evidence>
<protein>
    <recommendedName>
        <fullName evidence="1">Nuclear transport factor 2</fullName>
    </recommendedName>
</protein>
<gene>
    <name evidence="4" type="ORF">CA3LBN_004099</name>
</gene>
<evidence type="ECO:0000313" key="4">
    <source>
        <dbReference type="EMBL" id="QWU89751.1"/>
    </source>
</evidence>
<dbReference type="InterPro" id="IPR045875">
    <property type="entry name" value="NTF2"/>
</dbReference>
<feature type="compositionally biased region" description="Basic and acidic residues" evidence="2">
    <location>
        <begin position="767"/>
        <end position="777"/>
    </location>
</feature>
<dbReference type="Gene3D" id="3.10.450.50">
    <property type="match status" value="1"/>
</dbReference>
<feature type="compositionally biased region" description="Acidic residues" evidence="2">
    <location>
        <begin position="502"/>
        <end position="518"/>
    </location>
</feature>
<name>A0ABX8I901_9ASCO</name>
<feature type="compositionally biased region" description="Basic and acidic residues" evidence="2">
    <location>
        <begin position="259"/>
        <end position="273"/>
    </location>
</feature>
<keyword evidence="5" id="KW-1185">Reference proteome</keyword>
<organism evidence="4 5">
    <name type="scientific">Candidozyma haemuli</name>
    <dbReference type="NCBI Taxonomy" id="45357"/>
    <lineage>
        <taxon>Eukaryota</taxon>
        <taxon>Fungi</taxon>
        <taxon>Dikarya</taxon>
        <taxon>Ascomycota</taxon>
        <taxon>Saccharomycotina</taxon>
        <taxon>Pichiomycetes</taxon>
        <taxon>Metschnikowiaceae</taxon>
        <taxon>Candidozyma</taxon>
    </lineage>
</organism>
<dbReference type="PANTHER" id="PTHR12612">
    <property type="entry name" value="NUCLEAR TRANSPORT FACTOR 2"/>
    <property type="match status" value="1"/>
</dbReference>
<feature type="compositionally biased region" description="Polar residues" evidence="2">
    <location>
        <begin position="322"/>
        <end position="336"/>
    </location>
</feature>
<feature type="compositionally biased region" description="Polar residues" evidence="2">
    <location>
        <begin position="135"/>
        <end position="145"/>
    </location>
</feature>
<feature type="compositionally biased region" description="Basic and acidic residues" evidence="2">
    <location>
        <begin position="206"/>
        <end position="232"/>
    </location>
</feature>
<sequence length="974" mass="106428">MSVDFNTVATEFCNFYYQQFDNDRSQLGNLYREQSMLTFETSQLQGSKDIVEKLAGLPFAKVAHRISTLDAQPASPQGDILVMVTGELLIDEEQNAQRYSQVFHLIPDGSSYYVFNDIFRLNYSPKKSEDAVSAESGNSSASIPTIPQRPRKTDTSSSLESQNSEEKKEAAVPVVPSRPRKEKSEVSETESAEPKLPSIPRRPRKEKSEEPKVSEDAGAKESEDLEPSKDVAAEEPLDSSKISSGDVGSSAFGSDTVESEPKEIDSKVDDSKVVDAPSLPSSDKADADEEPSKPESPETDKIVPSEPQEDEDPDPEDAKTEPVSSGNKAQSDSSSDLAGAVGNKIKEQRELASESMSNVESLQAESSEGALVDEIDSGTLRNEHVNEVSDSAFAKDNLSLRASDEQKSEEESKETKSEEEPASEEIASVEDKKPELEEASQIAEPSETKELDIPSKDSENAEEPADSDAPKEEAISAKPNQDAAPSKEDILFPEGDAPKEDASEEDAPEEDAPEEDAPKDDVPKDDPPKDDVPKDDVPKDDVPKEEAPKEEAPKEEAPEEKATTKETKTEDESPAPKMPIIPSRPNKPKRLDSSVSESDSKSSPAIPSRPAKPATKEKPKAPPPKPKKLSSKIAAFQQMFNQEPSEAAKEEKSSPEKRGKLSSEKTNFAANLQNMMGAGIALPGMANPELLKKLAPAESESEPSEKKSDEAPQPTSRRAKGPRGKRLPKSIQESKITIEPRFKFSSGLLWELDFSKASTGEPTEGVTEPKEDIKEELLAASQEPLTGAPLDSEDSLKKEVEEPESTKETQEFSIPISESSAEQPESVEDLPSLQETQPAIDDKEELSKIEHATQAPLDALEEGKTTTKDASSEAEPDYEIISREKDQVETPRANTSGTEEFDDDSGFEEAREVFSSPKPLGDFTKDPEQFLQSEKDPTVEVEQQLKELSDFVRKHDDEPVLVSKAEEEEAEKAE</sequence>
<evidence type="ECO:0000256" key="1">
    <source>
        <dbReference type="ARBA" id="ARBA00026247"/>
    </source>
</evidence>
<feature type="compositionally biased region" description="Basic and acidic residues" evidence="2">
    <location>
        <begin position="861"/>
        <end position="871"/>
    </location>
</feature>
<feature type="compositionally biased region" description="Basic and acidic residues" evidence="2">
    <location>
        <begin position="880"/>
        <end position="889"/>
    </location>
</feature>
<accession>A0ABX8I901</accession>
<feature type="compositionally biased region" description="Polar residues" evidence="2">
    <location>
        <begin position="354"/>
        <end position="366"/>
    </location>
</feature>
<feature type="compositionally biased region" description="Basic and acidic residues" evidence="2">
    <location>
        <begin position="794"/>
        <end position="810"/>
    </location>
</feature>
<dbReference type="Proteomes" id="UP000825434">
    <property type="component" value="Chromosome 5"/>
</dbReference>
<evidence type="ECO:0000313" key="5">
    <source>
        <dbReference type="Proteomes" id="UP000825434"/>
    </source>
</evidence>
<feature type="compositionally biased region" description="Basic and acidic residues" evidence="2">
    <location>
        <begin position="646"/>
        <end position="663"/>
    </location>
</feature>
<feature type="region of interest" description="Disordered" evidence="2">
    <location>
        <begin position="691"/>
        <end position="738"/>
    </location>
</feature>
<feature type="domain" description="Nuclear transport factor 2" evidence="3">
    <location>
        <begin position="8"/>
        <end position="121"/>
    </location>
</feature>
<feature type="compositionally biased region" description="Basic and acidic residues" evidence="2">
    <location>
        <begin position="402"/>
        <end position="419"/>
    </location>
</feature>
<reference evidence="4 5" key="1">
    <citation type="submission" date="2021-06" db="EMBL/GenBank/DDBJ databases">
        <title>Candida outbreak in Lebanon.</title>
        <authorList>
            <person name="Finianos M."/>
        </authorList>
    </citation>
    <scope>NUCLEOTIDE SEQUENCE [LARGE SCALE GENOMIC DNA]</scope>
    <source>
        <strain evidence="4">CA3LBN</strain>
    </source>
</reference>
<feature type="compositionally biased region" description="Basic and acidic residues" evidence="2">
    <location>
        <begin position="519"/>
        <end position="571"/>
    </location>
</feature>
<dbReference type="EMBL" id="CP076665">
    <property type="protein sequence ID" value="QWU89751.1"/>
    <property type="molecule type" value="Genomic_DNA"/>
</dbReference>
<proteinExistence type="predicted"/>
<feature type="region of interest" description="Disordered" evidence="2">
    <location>
        <begin position="951"/>
        <end position="974"/>
    </location>
</feature>
<feature type="compositionally biased region" description="Low complexity" evidence="2">
    <location>
        <begin position="239"/>
        <end position="250"/>
    </location>
</feature>
<feature type="compositionally biased region" description="Basic and acidic residues" evidence="2">
    <location>
        <begin position="290"/>
        <end position="303"/>
    </location>
</feature>
<evidence type="ECO:0000259" key="3">
    <source>
        <dbReference type="Pfam" id="PF02136"/>
    </source>
</evidence>
<dbReference type="SUPFAM" id="SSF54427">
    <property type="entry name" value="NTF2-like"/>
    <property type="match status" value="1"/>
</dbReference>
<dbReference type="InterPro" id="IPR002075">
    <property type="entry name" value="NTF2_dom"/>
</dbReference>
<feature type="region of interest" description="Disordered" evidence="2">
    <location>
        <begin position="754"/>
        <end position="928"/>
    </location>
</feature>
<feature type="compositionally biased region" description="Basic and acidic residues" evidence="2">
    <location>
        <begin position="446"/>
        <end position="459"/>
    </location>
</feature>
<feature type="compositionally biased region" description="Basic residues" evidence="2">
    <location>
        <begin position="717"/>
        <end position="728"/>
    </location>
</feature>
<dbReference type="Pfam" id="PF02136">
    <property type="entry name" value="NTF2"/>
    <property type="match status" value="1"/>
</dbReference>
<feature type="compositionally biased region" description="Low complexity" evidence="2">
    <location>
        <begin position="593"/>
        <end position="603"/>
    </location>
</feature>